<organism evidence="1 2">
    <name type="scientific">Candidatus Tanganyikabacteria bacterium</name>
    <dbReference type="NCBI Taxonomy" id="2961651"/>
    <lineage>
        <taxon>Bacteria</taxon>
        <taxon>Bacillati</taxon>
        <taxon>Candidatus Sericytochromatia</taxon>
        <taxon>Candidatus Tanganyikabacteria</taxon>
    </lineage>
</organism>
<proteinExistence type="predicted"/>
<sequence length="87" mass="9264">MVELVVLKKQIPGLARAIAGTEALARGCAGPRSSVLAQDAEAMRKRLEAIDEALWKTPLYPCHCGLRMTQCPNKPGTMACNLGDKGA</sequence>
<accession>A0A937X617</accession>
<gene>
    <name evidence="1" type="ORF">FJZ00_07405</name>
</gene>
<comment type="caution">
    <text evidence="1">The sequence shown here is derived from an EMBL/GenBank/DDBJ whole genome shotgun (WGS) entry which is preliminary data.</text>
</comment>
<dbReference type="Proteomes" id="UP000703893">
    <property type="component" value="Unassembled WGS sequence"/>
</dbReference>
<evidence type="ECO:0000313" key="1">
    <source>
        <dbReference type="EMBL" id="MBM3274962.1"/>
    </source>
</evidence>
<dbReference type="AlphaFoldDB" id="A0A937X617"/>
<name>A0A937X617_9BACT</name>
<protein>
    <submittedName>
        <fullName evidence="1">Uncharacterized protein</fullName>
    </submittedName>
</protein>
<evidence type="ECO:0000313" key="2">
    <source>
        <dbReference type="Proteomes" id="UP000703893"/>
    </source>
</evidence>
<dbReference type="EMBL" id="VGJX01000392">
    <property type="protein sequence ID" value="MBM3274962.1"/>
    <property type="molecule type" value="Genomic_DNA"/>
</dbReference>
<reference evidence="1 2" key="1">
    <citation type="submission" date="2019-03" db="EMBL/GenBank/DDBJ databases">
        <title>Lake Tanganyika Metagenome-Assembled Genomes (MAGs).</title>
        <authorList>
            <person name="Tran P."/>
        </authorList>
    </citation>
    <scope>NUCLEOTIDE SEQUENCE [LARGE SCALE GENOMIC DNA]</scope>
    <source>
        <strain evidence="1">K_DeepCast_65m_m2_236</strain>
    </source>
</reference>